<dbReference type="GO" id="GO:0012505">
    <property type="term" value="C:endomembrane system"/>
    <property type="evidence" value="ECO:0007669"/>
    <property type="project" value="UniProtKB-ARBA"/>
</dbReference>
<feature type="region of interest" description="Disordered" evidence="1">
    <location>
        <begin position="1330"/>
        <end position="1357"/>
    </location>
</feature>
<evidence type="ECO:0000256" key="1">
    <source>
        <dbReference type="SAM" id="MobiDB-lite"/>
    </source>
</evidence>
<dbReference type="InterPro" id="IPR023394">
    <property type="entry name" value="Sec7_C_sf"/>
</dbReference>
<feature type="region of interest" description="Disordered" evidence="1">
    <location>
        <begin position="678"/>
        <end position="705"/>
    </location>
</feature>
<accession>A0A1D3CR88</accession>
<dbReference type="GO" id="GO:0005085">
    <property type="term" value="F:guanyl-nucleotide exchange factor activity"/>
    <property type="evidence" value="ECO:0007669"/>
    <property type="project" value="InterPro"/>
</dbReference>
<feature type="compositionally biased region" description="Polar residues" evidence="1">
    <location>
        <begin position="1092"/>
        <end position="1103"/>
    </location>
</feature>
<evidence type="ECO:0000259" key="2">
    <source>
        <dbReference type="PROSITE" id="PS50190"/>
    </source>
</evidence>
<dbReference type="EMBL" id="JROU02002250">
    <property type="protein sequence ID" value="OEH73704.1"/>
    <property type="molecule type" value="Genomic_DNA"/>
</dbReference>
<dbReference type="InterPro" id="IPR035999">
    <property type="entry name" value="Sec7_dom_sf"/>
</dbReference>
<proteinExistence type="predicted"/>
<feature type="domain" description="SEC7" evidence="2">
    <location>
        <begin position="796"/>
        <end position="1079"/>
    </location>
</feature>
<dbReference type="PANTHER" id="PTHR10663">
    <property type="entry name" value="GUANYL-NUCLEOTIDE EXCHANGE FACTOR"/>
    <property type="match status" value="1"/>
</dbReference>
<dbReference type="Pfam" id="PF01369">
    <property type="entry name" value="Sec7"/>
    <property type="match status" value="1"/>
</dbReference>
<dbReference type="GO" id="GO:0005737">
    <property type="term" value="C:cytoplasm"/>
    <property type="evidence" value="ECO:0007669"/>
    <property type="project" value="UniProtKB-ARBA"/>
</dbReference>
<dbReference type="Pfam" id="PF12783">
    <property type="entry name" value="Sec7-like_HUS"/>
    <property type="match status" value="1"/>
</dbReference>
<gene>
    <name evidence="3" type="ORF">cyc_00659</name>
</gene>
<dbReference type="InterPro" id="IPR000904">
    <property type="entry name" value="Sec7_dom"/>
</dbReference>
<sequence length="1386" mass="146275">MSHASSSFPPRAADSPAELNGSSSGGSGIGDTRGDSSTMRMQNNPSSPAAVRTDVPRDVFEEMTPHGSDSEGWVQPSSSVSCLTNQGGLPESLYPPLPLASGEFASLASSSNSGSKVMMTWQQGETDSAPAAPAPAKGEAFKEVDCSWAVVDALKREVFAISALLRALRMHTAVHTRGLSAVFQQQLAAAVAPLIKSFELLSERLAAAEAAKEAPPAELQEQHIHPFLFVYGGSFLVPTSPAAEEELLLLQCLDLLSNSLLNPAGYIFTDTCVARTLQCCLAIRCGVPLPQRVLGGCLYLSRGYGLDCRVRLLNLLEGLLSADERGSNCSTGSSGGVLLGGGSKEEALPPFVSFPEAVSPHHADAEEAPPSEQSTEATANQNRLEDGLQTASAAAGSPVGAAQLPRLSVTPEGGRVGSPSGMDRDVESVLRPHIKDKALSLEARLLCLRLLAVALEAGKESFALFPALLHSLQKQLLPLVLQLDTRSAPLLLLSLTLRVLGDFIAFLRPYIKDEMERCLYQLLRLSTCGLGCGGSSRTALATEAQDIALDMLRELCSDASFGFELLLNYDGDIRRSNVLGVLLALLMQLGAPRIPPLRGVYRFADCDCESAAAVVSGQGAGGSVPAIPLSLLSPAGTACTTTGTDAALAKGAPQILSPAGTTAAAALAASAAAADAHSKPHHHGAFHLRKAPSKSPLRASRSAADSGSIHAAATESLAVDAAGITRPAGLSNVNRLALAALLRLIAALVARCDSLKRDTSSREQQQQQPQEAKDDRAHLDSESAAAYFLRIQDTLSIAERRKNKALLAHGAALFNANVKEALLQLESLGLLPKPATPRSLALFLKETRGLDLRTVGLYLSTNKPWNTQVLQEFVGLFSFGGVGLVAALREFLRTFRLPGESQQIERVMEAFADEFFRQQPLVTCPENQAKIAKAKDAKAAELPSAGETQSQKSNSTPAAEPLELGMWRWVADEGFYCTSRATAEKEGALTKPRSCDALTKQLAEFSPSHAPPGYVLMLHKDTVFVLSYSIIMLNTDQHNSQVRSKMRVEDFVKNNRGINNGADLPHFFLQNVYISIKHQEIKLKEAACSALPPSQSASGQRNEALTKDQQQQQLQTTPDLFDVLANGWTPVEGAGLGWAAFASPYGGSTGPSGLSDAGSKYHVVEQPRGVVLRSGDVDARRQGCRRGALRADVPAAAGFEGEMFHTLWSGGCCLAVLRGAFEASLDLRQLEEILYFEGVGGAALPSLCTSMVPPPFVPPASRRDRGGSGRKGGGWLGDLTSILFALGESDEESEGDEAGGGATHGPLVALSEGHVARPGEACIGACGVKSTRGSPHSEGARGAPREGPPLLQGQTWEGVPFHCDGGVGVTGGEQQTMPVRPVAGPR</sequence>
<keyword evidence="4" id="KW-1185">Reference proteome</keyword>
<reference evidence="3 4" key="1">
    <citation type="journal article" date="2016" name="BMC Genomics">
        <title>Comparative genomics reveals Cyclospora cayetanensis possesses coccidia-like metabolism and invasion components but unique surface antigens.</title>
        <authorList>
            <person name="Liu S."/>
            <person name="Wang L."/>
            <person name="Zheng H."/>
            <person name="Xu Z."/>
            <person name="Roellig D.M."/>
            <person name="Li N."/>
            <person name="Frace M.A."/>
            <person name="Tang K."/>
            <person name="Arrowood M.J."/>
            <person name="Moss D.M."/>
            <person name="Zhang L."/>
            <person name="Feng Y."/>
            <person name="Xiao L."/>
        </authorList>
    </citation>
    <scope>NUCLEOTIDE SEQUENCE [LARGE SCALE GENOMIC DNA]</scope>
    <source>
        <strain evidence="3 4">CHN_HEN01</strain>
    </source>
</reference>
<dbReference type="GO" id="GO:0032012">
    <property type="term" value="P:regulation of ARF protein signal transduction"/>
    <property type="evidence" value="ECO:0007669"/>
    <property type="project" value="InterPro"/>
</dbReference>
<dbReference type="CDD" id="cd00171">
    <property type="entry name" value="Sec7"/>
    <property type="match status" value="1"/>
</dbReference>
<dbReference type="VEuPathDB" id="ToxoDB:LOC34617791"/>
<dbReference type="SUPFAM" id="SSF48425">
    <property type="entry name" value="Sec7 domain"/>
    <property type="match status" value="1"/>
</dbReference>
<dbReference type="Gene3D" id="1.10.220.20">
    <property type="match status" value="1"/>
</dbReference>
<protein>
    <submittedName>
        <fullName evidence="3">SEC7 domain-containing protein</fullName>
    </submittedName>
</protein>
<feature type="compositionally biased region" description="Basic and acidic residues" evidence="1">
    <location>
        <begin position="54"/>
        <end position="64"/>
    </location>
</feature>
<dbReference type="SMART" id="SM00222">
    <property type="entry name" value="Sec7"/>
    <property type="match status" value="1"/>
</dbReference>
<feature type="region of interest" description="Disordered" evidence="1">
    <location>
        <begin position="1"/>
        <end position="85"/>
    </location>
</feature>
<feature type="compositionally biased region" description="Polar residues" evidence="1">
    <location>
        <begin position="75"/>
        <end position="85"/>
    </location>
</feature>
<dbReference type="InParanoid" id="A0A1D3CR88"/>
<dbReference type="Proteomes" id="UP000095192">
    <property type="component" value="Unassembled WGS sequence"/>
</dbReference>
<evidence type="ECO:0000313" key="3">
    <source>
        <dbReference type="EMBL" id="OEH73704.1"/>
    </source>
</evidence>
<feature type="region of interest" description="Disordered" evidence="1">
    <location>
        <begin position="402"/>
        <end position="424"/>
    </location>
</feature>
<dbReference type="VEuPathDB" id="ToxoDB:cyc_00659"/>
<dbReference type="GO" id="GO:0016192">
    <property type="term" value="P:vesicle-mediated transport"/>
    <property type="evidence" value="ECO:0007669"/>
    <property type="project" value="UniProtKB-ARBA"/>
</dbReference>
<comment type="caution">
    <text evidence="3">The sequence shown here is derived from an EMBL/GenBank/DDBJ whole genome shotgun (WGS) entry which is preliminary data.</text>
</comment>
<feature type="compositionally biased region" description="Polar residues" evidence="1">
    <location>
        <begin position="371"/>
        <end position="381"/>
    </location>
</feature>
<feature type="region of interest" description="Disordered" evidence="1">
    <location>
        <begin position="1091"/>
        <end position="1112"/>
    </location>
</feature>
<evidence type="ECO:0000313" key="4">
    <source>
        <dbReference type="Proteomes" id="UP000095192"/>
    </source>
</evidence>
<dbReference type="Gene3D" id="1.10.1000.11">
    <property type="entry name" value="Arf Nucleotide-binding Site Opener,domain 2"/>
    <property type="match status" value="1"/>
</dbReference>
<dbReference type="InterPro" id="IPR032691">
    <property type="entry name" value="Mon2/Sec7/BIG1-like_HUS"/>
</dbReference>
<name>A0A1D3CR88_9EIME</name>
<dbReference type="PANTHER" id="PTHR10663:SF388">
    <property type="entry name" value="GOLGI-SPECIFIC BREFELDIN A-RESISTANCE GUANINE NUCLEOTIDE EXCHANGE FACTOR 1"/>
    <property type="match status" value="1"/>
</dbReference>
<feature type="compositionally biased region" description="Basic residues" evidence="1">
    <location>
        <begin position="679"/>
        <end position="692"/>
    </location>
</feature>
<dbReference type="PROSITE" id="PS50190">
    <property type="entry name" value="SEC7"/>
    <property type="match status" value="1"/>
</dbReference>
<organism evidence="3 4">
    <name type="scientific">Cyclospora cayetanensis</name>
    <dbReference type="NCBI Taxonomy" id="88456"/>
    <lineage>
        <taxon>Eukaryota</taxon>
        <taxon>Sar</taxon>
        <taxon>Alveolata</taxon>
        <taxon>Apicomplexa</taxon>
        <taxon>Conoidasida</taxon>
        <taxon>Coccidia</taxon>
        <taxon>Eucoccidiorida</taxon>
        <taxon>Eimeriorina</taxon>
        <taxon>Eimeriidae</taxon>
        <taxon>Cyclospora</taxon>
    </lineage>
</organism>
<feature type="region of interest" description="Disordered" evidence="1">
    <location>
        <begin position="758"/>
        <end position="778"/>
    </location>
</feature>
<feature type="region of interest" description="Disordered" evidence="1">
    <location>
        <begin position="355"/>
        <end position="381"/>
    </location>
</feature>